<evidence type="ECO:0000256" key="1">
    <source>
        <dbReference type="ARBA" id="ARBA00022679"/>
    </source>
</evidence>
<dbReference type="Gene3D" id="3.40.1190.20">
    <property type="match status" value="1"/>
</dbReference>
<evidence type="ECO:0000313" key="6">
    <source>
        <dbReference type="Proteomes" id="UP000239663"/>
    </source>
</evidence>
<dbReference type="EMBL" id="PKOZ01000015">
    <property type="protein sequence ID" value="PQD94055.1"/>
    <property type="molecule type" value="Genomic_DNA"/>
</dbReference>
<dbReference type="Gene3D" id="1.10.10.10">
    <property type="entry name" value="Winged helix-like DNA-binding domain superfamily/Winged helix DNA-binding domain"/>
    <property type="match status" value="1"/>
</dbReference>
<dbReference type="PROSITE" id="PS00584">
    <property type="entry name" value="PFKB_KINASES_2"/>
    <property type="match status" value="1"/>
</dbReference>
<organism evidence="5 6">
    <name type="scientific">Pradoshia eiseniae</name>
    <dbReference type="NCBI Taxonomy" id="2064768"/>
    <lineage>
        <taxon>Bacteria</taxon>
        <taxon>Bacillati</taxon>
        <taxon>Bacillota</taxon>
        <taxon>Bacilli</taxon>
        <taxon>Bacillales</taxon>
        <taxon>Bacillaceae</taxon>
        <taxon>Pradoshia</taxon>
    </lineage>
</organism>
<dbReference type="InterPro" id="IPR036388">
    <property type="entry name" value="WH-like_DNA-bd_sf"/>
</dbReference>
<sequence length="370" mass="40232">MNEKESQIFHLIKENPFITQNEIAGKLNLSRSAIAGYISSLTKQGKLLGRAYILPEDKRIVCIGGANMDRKSMLEQVFCLETSNPVRTTSTLGGVARNIAENLGRLGADVHLLTIVGDDREGKEVLARTNEYVKILPSLEVAGQSTGTYTAILDEQGNMAVALADMGIYDTVDIPFIEKRWSHIAASAMVLLDTNFPKEVIGYIIERCTNEGIPVSVVPVSIPKLDRLPEDLRDLEWLILNREEAEVLSGMTVNNDDSVQLAASRILAQGIRNVVITRSEKGLYYANNTGESGFLIGQPADSVVDVTGAGDSLASGIMLGAIEGYSILESCQYGMACASMTIRSSETVSPALNRPSLEKEKESLFQKETN</sequence>
<dbReference type="InterPro" id="IPR011611">
    <property type="entry name" value="PfkB_dom"/>
</dbReference>
<dbReference type="InterPro" id="IPR029056">
    <property type="entry name" value="Ribokinase-like"/>
</dbReference>
<dbReference type="SUPFAM" id="SSF53613">
    <property type="entry name" value="Ribokinase-like"/>
    <property type="match status" value="1"/>
</dbReference>
<evidence type="ECO:0000259" key="4">
    <source>
        <dbReference type="Pfam" id="PF00294"/>
    </source>
</evidence>
<dbReference type="OrthoDB" id="9806249at2"/>
<keyword evidence="2 5" id="KW-0418">Kinase</keyword>
<keyword evidence="6" id="KW-1185">Reference proteome</keyword>
<name>A0A2S7MWC3_9BACI</name>
<dbReference type="GO" id="GO:0016301">
    <property type="term" value="F:kinase activity"/>
    <property type="evidence" value="ECO:0007669"/>
    <property type="project" value="UniProtKB-KW"/>
</dbReference>
<evidence type="ECO:0000256" key="2">
    <source>
        <dbReference type="ARBA" id="ARBA00022777"/>
    </source>
</evidence>
<dbReference type="CDD" id="cd01941">
    <property type="entry name" value="YeiC_kinase_like"/>
    <property type="match status" value="1"/>
</dbReference>
<accession>A0A2S7MWC3</accession>
<reference evidence="5 6" key="1">
    <citation type="submission" date="2017-12" db="EMBL/GenBank/DDBJ databases">
        <title>Taxonomic description and draft genome of Pradoshia cofamensis Gen. nov., sp. nov., a thermotolerant bacillale isolated from anterior gut of earthworm Eisenia fetida.</title>
        <authorList>
            <person name="Saha T."/>
            <person name="Chakraborty R."/>
        </authorList>
    </citation>
    <scope>NUCLEOTIDE SEQUENCE [LARGE SCALE GENOMIC DNA]</scope>
    <source>
        <strain evidence="5 6">EAG3</strain>
    </source>
</reference>
<proteinExistence type="predicted"/>
<dbReference type="InterPro" id="IPR002173">
    <property type="entry name" value="Carboh/pur_kinase_PfkB_CS"/>
</dbReference>
<feature type="domain" description="Carbohydrate kinase PfkB" evidence="4">
    <location>
        <begin position="58"/>
        <end position="350"/>
    </location>
</feature>
<keyword evidence="1" id="KW-0808">Transferase</keyword>
<dbReference type="AlphaFoldDB" id="A0A2S7MWC3"/>
<dbReference type="PANTHER" id="PTHR10584">
    <property type="entry name" value="SUGAR KINASE"/>
    <property type="match status" value="1"/>
</dbReference>
<gene>
    <name evidence="5" type="ORF">CYL18_16410</name>
</gene>
<feature type="compositionally biased region" description="Basic and acidic residues" evidence="3">
    <location>
        <begin position="356"/>
        <end position="370"/>
    </location>
</feature>
<evidence type="ECO:0000313" key="5">
    <source>
        <dbReference type="EMBL" id="PQD94055.1"/>
    </source>
</evidence>
<dbReference type="PROSITE" id="PS00583">
    <property type="entry name" value="PFKB_KINASES_1"/>
    <property type="match status" value="1"/>
</dbReference>
<comment type="caution">
    <text evidence="5">The sequence shown here is derived from an EMBL/GenBank/DDBJ whole genome shotgun (WGS) entry which is preliminary data.</text>
</comment>
<dbReference type="Pfam" id="PF00294">
    <property type="entry name" value="PfkB"/>
    <property type="match status" value="1"/>
</dbReference>
<evidence type="ECO:0000256" key="3">
    <source>
        <dbReference type="SAM" id="MobiDB-lite"/>
    </source>
</evidence>
<protein>
    <submittedName>
        <fullName evidence="5">Sugar kinase</fullName>
    </submittedName>
</protein>
<dbReference type="SUPFAM" id="SSF46785">
    <property type="entry name" value="Winged helix' DNA-binding domain"/>
    <property type="match status" value="1"/>
</dbReference>
<feature type="region of interest" description="Disordered" evidence="3">
    <location>
        <begin position="348"/>
        <end position="370"/>
    </location>
</feature>
<dbReference type="RefSeq" id="WP_104850596.1">
    <property type="nucleotide sequence ID" value="NZ_PKOZ01000015.1"/>
</dbReference>
<dbReference type="InterPro" id="IPR036390">
    <property type="entry name" value="WH_DNA-bd_sf"/>
</dbReference>
<dbReference type="Proteomes" id="UP000239663">
    <property type="component" value="Unassembled WGS sequence"/>
</dbReference>
<dbReference type="PANTHER" id="PTHR10584:SF166">
    <property type="entry name" value="RIBOKINASE"/>
    <property type="match status" value="1"/>
</dbReference>
<dbReference type="Pfam" id="PF13412">
    <property type="entry name" value="HTH_24"/>
    <property type="match status" value="1"/>
</dbReference>